<dbReference type="PANTHER" id="PTHR33112">
    <property type="entry name" value="DOMAIN PROTEIN, PUTATIVE-RELATED"/>
    <property type="match status" value="1"/>
</dbReference>
<protein>
    <submittedName>
        <fullName evidence="3">Heterokaryon incompatibility protein-domain-containing protein</fullName>
    </submittedName>
</protein>
<dbReference type="Proteomes" id="UP001285441">
    <property type="component" value="Unassembled WGS sequence"/>
</dbReference>
<evidence type="ECO:0000313" key="3">
    <source>
        <dbReference type="EMBL" id="KAK3368430.1"/>
    </source>
</evidence>
<reference evidence="3" key="2">
    <citation type="submission" date="2023-06" db="EMBL/GenBank/DDBJ databases">
        <authorList>
            <consortium name="Lawrence Berkeley National Laboratory"/>
            <person name="Haridas S."/>
            <person name="Hensen N."/>
            <person name="Bonometti L."/>
            <person name="Westerberg I."/>
            <person name="Brannstrom I.O."/>
            <person name="Guillou S."/>
            <person name="Cros-Aarteil S."/>
            <person name="Calhoun S."/>
            <person name="Kuo A."/>
            <person name="Mondo S."/>
            <person name="Pangilinan J."/>
            <person name="Riley R."/>
            <person name="LaButti K."/>
            <person name="Andreopoulos B."/>
            <person name="Lipzen A."/>
            <person name="Chen C."/>
            <person name="Yanf M."/>
            <person name="Daum C."/>
            <person name="Ng V."/>
            <person name="Clum A."/>
            <person name="Steindorff A."/>
            <person name="Ohm R."/>
            <person name="Martin F."/>
            <person name="Silar P."/>
            <person name="Natvig D."/>
            <person name="Lalanne C."/>
            <person name="Gautier V."/>
            <person name="Ament-velasquez S.L."/>
            <person name="Kruys A."/>
            <person name="Hutchinson M.I."/>
            <person name="Powell A.J."/>
            <person name="Barry K."/>
            <person name="Miller A.N."/>
            <person name="Grigoriev I.V."/>
            <person name="Debuchy R."/>
            <person name="Gladieux P."/>
            <person name="Thoren M.H."/>
            <person name="Johannesson H."/>
        </authorList>
    </citation>
    <scope>NUCLEOTIDE SEQUENCE</scope>
    <source>
        <strain evidence="3">CBS 232.78</strain>
    </source>
</reference>
<feature type="region of interest" description="Disordered" evidence="1">
    <location>
        <begin position="682"/>
        <end position="704"/>
    </location>
</feature>
<gene>
    <name evidence="3" type="ORF">B0H63DRAFT_423092</name>
</gene>
<evidence type="ECO:0000313" key="4">
    <source>
        <dbReference type="Proteomes" id="UP001285441"/>
    </source>
</evidence>
<evidence type="ECO:0000259" key="2">
    <source>
        <dbReference type="Pfam" id="PF06985"/>
    </source>
</evidence>
<feature type="compositionally biased region" description="Basic and acidic residues" evidence="1">
    <location>
        <begin position="694"/>
        <end position="704"/>
    </location>
</feature>
<keyword evidence="4" id="KW-1185">Reference proteome</keyword>
<dbReference type="EMBL" id="JAULSW010000010">
    <property type="protein sequence ID" value="KAK3368430.1"/>
    <property type="molecule type" value="Genomic_DNA"/>
</dbReference>
<dbReference type="Pfam" id="PF06985">
    <property type="entry name" value="HET"/>
    <property type="match status" value="1"/>
</dbReference>
<organism evidence="3 4">
    <name type="scientific">Podospora didyma</name>
    <dbReference type="NCBI Taxonomy" id="330526"/>
    <lineage>
        <taxon>Eukaryota</taxon>
        <taxon>Fungi</taxon>
        <taxon>Dikarya</taxon>
        <taxon>Ascomycota</taxon>
        <taxon>Pezizomycotina</taxon>
        <taxon>Sordariomycetes</taxon>
        <taxon>Sordariomycetidae</taxon>
        <taxon>Sordariales</taxon>
        <taxon>Podosporaceae</taxon>
        <taxon>Podospora</taxon>
    </lineage>
</organism>
<dbReference type="AlphaFoldDB" id="A0AAE0N331"/>
<comment type="caution">
    <text evidence="3">The sequence shown here is derived from an EMBL/GenBank/DDBJ whole genome shotgun (WGS) entry which is preliminary data.</text>
</comment>
<name>A0AAE0N331_9PEZI</name>
<sequence length="769" mass="85955">MPLDGDVYTFPPDVEADDPALFPFLRGDYRQGIHPPSEDLCLYCRRIDFEYLFSKPDETIIRLGTVADSKIRCCSFCARTLSRPLRRQMIQGVSENSPPLADSDTVEVSVKAEENRTPTLVFNVYRQRLGLTLQAASLCFHLLPHSTATPDHRPGTSSLPISKRCLPAFTFRHTASPRSTTDQALRFPDAVSEYDPRMIRGWVEECARSSAESEGALEGKSNGDWTLYIKRFIDVRMECLVEASSLPAPGPGAKPEAYVALSYVWGKPRGRTTLTHRTFATLHRKGSLAPTNESISQTIRHAITVCKDFGVRLLWVDALCIIQDAENNPEKLEQIRNMHHVYGDALFTIVAGAGEDAEAGLCGLPGAAERKLLRVCVQNSFLVAEGRSLKEVIDSTFWSTRGWTYQEFLLSHRRVFFHDDFIYFSCEHGTFTEGLATNHVPKTERISDLKKYEIDFRAGVLAYGTLVSTYTAKNLTNQSDALLAFNALADTMKLQSFGGSKFVWGMPLSHLDSCLLWRRCLGCAQCRNPPDGPPTRSLVIPPSGIPQRPPSWSWASREGHVLYSDWFIRSSVHEMLPITPMVNWQEGTCANEHILELEADIATFLVLGRLFCSSSTPRESCSYLIRDFGHDSVRMFDNGSHGNPLAIYGLTSGLHCGVVYDDEEVQGLPGVYSFIKLSKTSGPKVKTQSSHAHRSNDGGDFRERSEPEGIHRFFDYEAYRCDIDLPVYNVLMIRWRPGGNLVDRLGVGKIHVDAFDSASTLKKARVCLA</sequence>
<dbReference type="InterPro" id="IPR010730">
    <property type="entry name" value="HET"/>
</dbReference>
<dbReference type="PANTHER" id="PTHR33112:SF12">
    <property type="entry name" value="HETEROKARYON INCOMPATIBILITY DOMAIN-CONTAINING PROTEIN"/>
    <property type="match status" value="1"/>
</dbReference>
<accession>A0AAE0N331</accession>
<reference evidence="3" key="1">
    <citation type="journal article" date="2023" name="Mol. Phylogenet. Evol.">
        <title>Genome-scale phylogeny and comparative genomics of the fungal order Sordariales.</title>
        <authorList>
            <person name="Hensen N."/>
            <person name="Bonometti L."/>
            <person name="Westerberg I."/>
            <person name="Brannstrom I.O."/>
            <person name="Guillou S."/>
            <person name="Cros-Aarteil S."/>
            <person name="Calhoun S."/>
            <person name="Haridas S."/>
            <person name="Kuo A."/>
            <person name="Mondo S."/>
            <person name="Pangilinan J."/>
            <person name="Riley R."/>
            <person name="LaButti K."/>
            <person name="Andreopoulos B."/>
            <person name="Lipzen A."/>
            <person name="Chen C."/>
            <person name="Yan M."/>
            <person name="Daum C."/>
            <person name="Ng V."/>
            <person name="Clum A."/>
            <person name="Steindorff A."/>
            <person name="Ohm R.A."/>
            <person name="Martin F."/>
            <person name="Silar P."/>
            <person name="Natvig D.O."/>
            <person name="Lalanne C."/>
            <person name="Gautier V."/>
            <person name="Ament-Velasquez S.L."/>
            <person name="Kruys A."/>
            <person name="Hutchinson M.I."/>
            <person name="Powell A.J."/>
            <person name="Barry K."/>
            <person name="Miller A.N."/>
            <person name="Grigoriev I.V."/>
            <person name="Debuchy R."/>
            <person name="Gladieux P."/>
            <person name="Hiltunen Thoren M."/>
            <person name="Johannesson H."/>
        </authorList>
    </citation>
    <scope>NUCLEOTIDE SEQUENCE</scope>
    <source>
        <strain evidence="3">CBS 232.78</strain>
    </source>
</reference>
<proteinExistence type="predicted"/>
<feature type="domain" description="Heterokaryon incompatibility" evidence="2">
    <location>
        <begin position="258"/>
        <end position="407"/>
    </location>
</feature>
<evidence type="ECO:0000256" key="1">
    <source>
        <dbReference type="SAM" id="MobiDB-lite"/>
    </source>
</evidence>